<keyword evidence="1" id="KW-0472">Membrane</keyword>
<dbReference type="Proteomes" id="UP001352852">
    <property type="component" value="Unassembled WGS sequence"/>
</dbReference>
<protein>
    <submittedName>
        <fullName evidence="2">Uncharacterized protein</fullName>
    </submittedName>
</protein>
<evidence type="ECO:0000313" key="3">
    <source>
        <dbReference type="Proteomes" id="UP001352852"/>
    </source>
</evidence>
<keyword evidence="1" id="KW-0812">Transmembrane</keyword>
<sequence length="123" mass="13657">MEQNCYFQYIWCVFFIAFSVSTPLTLIGSVFKGLKFLLYGTFIGSQWEKKTFIFLPPQSLVCHTSSLNVFVITPTLEPGLGSGLVRECLVAGLFLAGPGRVKSILNERHGAIPQWANQLQGEP</sequence>
<organism evidence="2 3">
    <name type="scientific">Characodon lateralis</name>
    <dbReference type="NCBI Taxonomy" id="208331"/>
    <lineage>
        <taxon>Eukaryota</taxon>
        <taxon>Metazoa</taxon>
        <taxon>Chordata</taxon>
        <taxon>Craniata</taxon>
        <taxon>Vertebrata</taxon>
        <taxon>Euteleostomi</taxon>
        <taxon>Actinopterygii</taxon>
        <taxon>Neopterygii</taxon>
        <taxon>Teleostei</taxon>
        <taxon>Neoteleostei</taxon>
        <taxon>Acanthomorphata</taxon>
        <taxon>Ovalentaria</taxon>
        <taxon>Atherinomorphae</taxon>
        <taxon>Cyprinodontiformes</taxon>
        <taxon>Goodeidae</taxon>
        <taxon>Characodon</taxon>
    </lineage>
</organism>
<evidence type="ECO:0000313" key="2">
    <source>
        <dbReference type="EMBL" id="MED6276425.1"/>
    </source>
</evidence>
<evidence type="ECO:0000256" key="1">
    <source>
        <dbReference type="SAM" id="Phobius"/>
    </source>
</evidence>
<dbReference type="EMBL" id="JAHUTJ010032914">
    <property type="protein sequence ID" value="MED6276425.1"/>
    <property type="molecule type" value="Genomic_DNA"/>
</dbReference>
<reference evidence="2 3" key="1">
    <citation type="submission" date="2021-06" db="EMBL/GenBank/DDBJ databases">
        <authorList>
            <person name="Palmer J.M."/>
        </authorList>
    </citation>
    <scope>NUCLEOTIDE SEQUENCE [LARGE SCALE GENOMIC DNA]</scope>
    <source>
        <strain evidence="2 3">CL_MEX2019</strain>
        <tissue evidence="2">Muscle</tissue>
    </source>
</reference>
<proteinExistence type="predicted"/>
<gene>
    <name evidence="2" type="ORF">CHARACLAT_002938</name>
</gene>
<accession>A0ABU7DPN4</accession>
<name>A0ABU7DPN4_9TELE</name>
<keyword evidence="3" id="KW-1185">Reference proteome</keyword>
<comment type="caution">
    <text evidence="2">The sequence shown here is derived from an EMBL/GenBank/DDBJ whole genome shotgun (WGS) entry which is preliminary data.</text>
</comment>
<keyword evidence="1" id="KW-1133">Transmembrane helix</keyword>
<feature type="transmembrane region" description="Helical" evidence="1">
    <location>
        <begin position="6"/>
        <end position="31"/>
    </location>
</feature>